<dbReference type="EMBL" id="FQZL01000021">
    <property type="protein sequence ID" value="SHJ45512.1"/>
    <property type="molecule type" value="Genomic_DNA"/>
</dbReference>
<dbReference type="SUPFAM" id="SSF141322">
    <property type="entry name" value="NfeD domain-like"/>
    <property type="match status" value="1"/>
</dbReference>
<evidence type="ECO:0000259" key="6">
    <source>
        <dbReference type="Pfam" id="PF01957"/>
    </source>
</evidence>
<evidence type="ECO:0000313" key="8">
    <source>
        <dbReference type="Proteomes" id="UP000184052"/>
    </source>
</evidence>
<dbReference type="RefSeq" id="WP_073050018.1">
    <property type="nucleotide sequence ID" value="NZ_FQZL01000021.1"/>
</dbReference>
<dbReference type="PANTHER" id="PTHR33507:SF3">
    <property type="entry name" value="INNER MEMBRANE PROTEIN YBBJ"/>
    <property type="match status" value="1"/>
</dbReference>
<evidence type="ECO:0000256" key="1">
    <source>
        <dbReference type="ARBA" id="ARBA00004141"/>
    </source>
</evidence>
<dbReference type="PANTHER" id="PTHR33507">
    <property type="entry name" value="INNER MEMBRANE PROTEIN YBBJ"/>
    <property type="match status" value="1"/>
</dbReference>
<dbReference type="InterPro" id="IPR012340">
    <property type="entry name" value="NA-bd_OB-fold"/>
</dbReference>
<organism evidence="7 8">
    <name type="scientific">Dethiosulfatibacter aminovorans DSM 17477</name>
    <dbReference type="NCBI Taxonomy" id="1121476"/>
    <lineage>
        <taxon>Bacteria</taxon>
        <taxon>Bacillati</taxon>
        <taxon>Bacillota</taxon>
        <taxon>Tissierellia</taxon>
        <taxon>Dethiosulfatibacter</taxon>
    </lineage>
</organism>
<keyword evidence="7" id="KW-0645">Protease</keyword>
<dbReference type="Proteomes" id="UP000184052">
    <property type="component" value="Unassembled WGS sequence"/>
</dbReference>
<evidence type="ECO:0000256" key="5">
    <source>
        <dbReference type="SAM" id="Phobius"/>
    </source>
</evidence>
<keyword evidence="7" id="KW-0378">Hydrolase</keyword>
<evidence type="ECO:0000256" key="3">
    <source>
        <dbReference type="ARBA" id="ARBA00022989"/>
    </source>
</evidence>
<reference evidence="7 8" key="1">
    <citation type="submission" date="2016-11" db="EMBL/GenBank/DDBJ databases">
        <authorList>
            <person name="Jaros S."/>
            <person name="Januszkiewicz K."/>
            <person name="Wedrychowicz H."/>
        </authorList>
    </citation>
    <scope>NUCLEOTIDE SEQUENCE [LARGE SCALE GENOMIC DNA]</scope>
    <source>
        <strain evidence="7 8">DSM 17477</strain>
    </source>
</reference>
<protein>
    <submittedName>
        <fullName evidence="7">Membrane protein implicated in regulation of membrane protease activity</fullName>
    </submittedName>
</protein>
<keyword evidence="3 5" id="KW-1133">Transmembrane helix</keyword>
<keyword evidence="8" id="KW-1185">Reference proteome</keyword>
<accession>A0A1M6JG08</accession>
<gene>
    <name evidence="7" type="ORF">SAMN02745751_02613</name>
</gene>
<feature type="transmembrane region" description="Helical" evidence="5">
    <location>
        <begin position="7"/>
        <end position="32"/>
    </location>
</feature>
<sequence length="146" mass="15870">MNPLDFIWIAAAIIFVIIEAATMGLATIWFAFAAIAAWLAQVIGVPPLGQIAVFLVVSAILLYYTRPIALKYFKVGRTKTNADKLVGETGKVTEEIDNLNAKGLVKISGQIWTSRSLGNKVIPVDTLVKVENIDGVKLIVSELEDK</sequence>
<dbReference type="Gene3D" id="2.40.50.140">
    <property type="entry name" value="Nucleic acid-binding proteins"/>
    <property type="match status" value="1"/>
</dbReference>
<name>A0A1M6JG08_9FIRM</name>
<proteinExistence type="predicted"/>
<dbReference type="InterPro" id="IPR002810">
    <property type="entry name" value="NfeD-like_C"/>
</dbReference>
<dbReference type="GO" id="GO:0005886">
    <property type="term" value="C:plasma membrane"/>
    <property type="evidence" value="ECO:0007669"/>
    <property type="project" value="TreeGrafter"/>
</dbReference>
<dbReference type="OrthoDB" id="5054at2"/>
<dbReference type="GO" id="GO:0006508">
    <property type="term" value="P:proteolysis"/>
    <property type="evidence" value="ECO:0007669"/>
    <property type="project" value="UniProtKB-KW"/>
</dbReference>
<evidence type="ECO:0000256" key="4">
    <source>
        <dbReference type="ARBA" id="ARBA00023136"/>
    </source>
</evidence>
<keyword evidence="2 5" id="KW-0812">Transmembrane</keyword>
<comment type="subcellular location">
    <subcellularLocation>
        <location evidence="1">Membrane</location>
        <topology evidence="1">Multi-pass membrane protein</topology>
    </subcellularLocation>
</comment>
<dbReference type="GO" id="GO:0008233">
    <property type="term" value="F:peptidase activity"/>
    <property type="evidence" value="ECO:0007669"/>
    <property type="project" value="UniProtKB-KW"/>
</dbReference>
<dbReference type="AlphaFoldDB" id="A0A1M6JG08"/>
<dbReference type="Pfam" id="PF01957">
    <property type="entry name" value="NfeD"/>
    <property type="match status" value="1"/>
</dbReference>
<evidence type="ECO:0000256" key="2">
    <source>
        <dbReference type="ARBA" id="ARBA00022692"/>
    </source>
</evidence>
<dbReference type="InterPro" id="IPR052165">
    <property type="entry name" value="Membrane_assoc_protease"/>
</dbReference>
<feature type="domain" description="NfeD-like C-terminal" evidence="6">
    <location>
        <begin position="82"/>
        <end position="140"/>
    </location>
</feature>
<evidence type="ECO:0000313" key="7">
    <source>
        <dbReference type="EMBL" id="SHJ45512.1"/>
    </source>
</evidence>
<feature type="transmembrane region" description="Helical" evidence="5">
    <location>
        <begin position="38"/>
        <end position="64"/>
    </location>
</feature>
<dbReference type="STRING" id="1121476.SAMN02745751_02613"/>
<keyword evidence="4 5" id="KW-0472">Membrane</keyword>